<dbReference type="GO" id="GO:0003677">
    <property type="term" value="F:DNA binding"/>
    <property type="evidence" value="ECO:0007669"/>
    <property type="project" value="UniProtKB-UniRule"/>
</dbReference>
<evidence type="ECO:0000313" key="6">
    <source>
        <dbReference type="Proteomes" id="UP001168098"/>
    </source>
</evidence>
<keyword evidence="6" id="KW-1185">Reference proteome</keyword>
<organism evidence="5 6">
    <name type="scientific">Vitis rotundifolia</name>
    <name type="common">Muscadine grape</name>
    <dbReference type="NCBI Taxonomy" id="103349"/>
    <lineage>
        <taxon>Eukaryota</taxon>
        <taxon>Viridiplantae</taxon>
        <taxon>Streptophyta</taxon>
        <taxon>Embryophyta</taxon>
        <taxon>Tracheophyta</taxon>
        <taxon>Spermatophyta</taxon>
        <taxon>Magnoliopsida</taxon>
        <taxon>eudicotyledons</taxon>
        <taxon>Gunneridae</taxon>
        <taxon>Pentapetalae</taxon>
        <taxon>rosids</taxon>
        <taxon>Vitales</taxon>
        <taxon>Vitaceae</taxon>
        <taxon>Viteae</taxon>
        <taxon>Vitis</taxon>
    </lineage>
</organism>
<dbReference type="SMART" id="SM01014">
    <property type="entry name" value="ARID"/>
    <property type="match status" value="1"/>
</dbReference>
<dbReference type="InterPro" id="IPR045303">
    <property type="entry name" value="ARID_HMGB9-like"/>
</dbReference>
<dbReference type="SUPFAM" id="SSF47095">
    <property type="entry name" value="HMG-box"/>
    <property type="match status" value="1"/>
</dbReference>
<dbReference type="Pfam" id="PF01388">
    <property type="entry name" value="ARID"/>
    <property type="match status" value="1"/>
</dbReference>
<comment type="caution">
    <text evidence="5">The sequence shown here is derived from an EMBL/GenBank/DDBJ whole genome shotgun (WGS) entry which is preliminary data.</text>
</comment>
<feature type="region of interest" description="Disordered" evidence="2">
    <location>
        <begin position="217"/>
        <end position="239"/>
    </location>
</feature>
<dbReference type="SMART" id="SM00501">
    <property type="entry name" value="BRIGHT"/>
    <property type="match status" value="1"/>
</dbReference>
<dbReference type="SUPFAM" id="SSF46774">
    <property type="entry name" value="ARID-like"/>
    <property type="match status" value="1"/>
</dbReference>
<dbReference type="SMART" id="SM00398">
    <property type="entry name" value="HMG"/>
    <property type="match status" value="1"/>
</dbReference>
<evidence type="ECO:0000313" key="5">
    <source>
        <dbReference type="EMBL" id="KAJ9673427.1"/>
    </source>
</evidence>
<dbReference type="GO" id="GO:0005634">
    <property type="term" value="C:nucleus"/>
    <property type="evidence" value="ECO:0007669"/>
    <property type="project" value="UniProtKB-UniRule"/>
</dbReference>
<feature type="DNA-binding region" description="HMG box" evidence="1">
    <location>
        <begin position="233"/>
        <end position="300"/>
    </location>
</feature>
<feature type="region of interest" description="Disordered" evidence="2">
    <location>
        <begin position="301"/>
        <end position="324"/>
    </location>
</feature>
<evidence type="ECO:0000259" key="3">
    <source>
        <dbReference type="PROSITE" id="PS50118"/>
    </source>
</evidence>
<gene>
    <name evidence="5" type="ORF">PVL29_023159</name>
</gene>
<evidence type="ECO:0000259" key="4">
    <source>
        <dbReference type="PROSITE" id="PS51011"/>
    </source>
</evidence>
<name>A0AA38YN31_VITRO</name>
<dbReference type="CDD" id="cd16872">
    <property type="entry name" value="ARID_HMGB9-like"/>
    <property type="match status" value="1"/>
</dbReference>
<feature type="domain" description="HMG box" evidence="3">
    <location>
        <begin position="233"/>
        <end position="300"/>
    </location>
</feature>
<sequence length="324" mass="36474">MSSQERAEDSTPNGSGGNLYSVSFVTHEDIVSHSSLFWDTLRSFHYEMGTKLSIPVIGGKQLNLYVLYVEVTRRGGYHKVVMDKKWREVSSVFNFSPTTTSASYVLRKHYYNILRKYERAYFLKGPPLNATASIPVSDLSNLQQTADARRNASNPPIGAPILAVGTINAKFDCGYLVSVKMGSETLSGVLYHPGQPSSYTPIRTSNTTAAQTLITNKAARKKKRKRGGEPGRPKPNRSGYNFFFSEKHALFKSLYPDREREFTKMIGESWSSLSLEEKEVYQKLGIKDKERYKKEMKEYKERMGAVQQRPQVVVEAGRADNGGP</sequence>
<reference evidence="5 6" key="1">
    <citation type="journal article" date="2023" name="BMC Biotechnol.">
        <title>Vitis rotundifolia cv Carlos genome sequencing.</title>
        <authorList>
            <person name="Huff M."/>
            <person name="Hulse-Kemp A."/>
            <person name="Scheffler B."/>
            <person name="Youngblood R."/>
            <person name="Simpson S."/>
            <person name="Babiker E."/>
            <person name="Staton M."/>
        </authorList>
    </citation>
    <scope>NUCLEOTIDE SEQUENCE [LARGE SCALE GENOMIC DNA]</scope>
    <source>
        <tissue evidence="5">Leaf</tissue>
    </source>
</reference>
<dbReference type="InterPro" id="IPR036910">
    <property type="entry name" value="HMG_box_dom_sf"/>
</dbReference>
<dbReference type="InterPro" id="IPR001606">
    <property type="entry name" value="ARID_dom"/>
</dbReference>
<dbReference type="InterPro" id="IPR009071">
    <property type="entry name" value="HMG_box_dom"/>
</dbReference>
<dbReference type="InterPro" id="IPR036431">
    <property type="entry name" value="ARID_dom_sf"/>
</dbReference>
<dbReference type="Gene3D" id="1.10.30.10">
    <property type="entry name" value="High mobility group box domain"/>
    <property type="match status" value="1"/>
</dbReference>
<dbReference type="Pfam" id="PF00505">
    <property type="entry name" value="HMG_box"/>
    <property type="match status" value="1"/>
</dbReference>
<dbReference type="PROSITE" id="PS51011">
    <property type="entry name" value="ARID"/>
    <property type="match status" value="1"/>
</dbReference>
<dbReference type="CDD" id="cd22009">
    <property type="entry name" value="HMG-box_AtHMGB9-like"/>
    <property type="match status" value="1"/>
</dbReference>
<dbReference type="Proteomes" id="UP001168098">
    <property type="component" value="Unassembled WGS sequence"/>
</dbReference>
<keyword evidence="1" id="KW-0238">DNA-binding</keyword>
<keyword evidence="1" id="KW-0539">Nucleus</keyword>
<dbReference type="EMBL" id="JARBHA010000018">
    <property type="protein sequence ID" value="KAJ9673427.1"/>
    <property type="molecule type" value="Genomic_DNA"/>
</dbReference>
<evidence type="ECO:0008006" key="7">
    <source>
        <dbReference type="Google" id="ProtNLM"/>
    </source>
</evidence>
<dbReference type="PROSITE" id="PS50118">
    <property type="entry name" value="HMG_BOX_2"/>
    <property type="match status" value="1"/>
</dbReference>
<accession>A0AA38YN31</accession>
<dbReference type="AlphaFoldDB" id="A0AA38YN31"/>
<dbReference type="PANTHER" id="PTHR46691:SF1">
    <property type="entry name" value="AT-RICH INTERACTIVE DOMAIN-CONTAINING PROTEIN 2"/>
    <property type="match status" value="1"/>
</dbReference>
<feature type="domain" description="ARID" evidence="4">
    <location>
        <begin position="31"/>
        <end position="122"/>
    </location>
</feature>
<evidence type="ECO:0000256" key="1">
    <source>
        <dbReference type="PROSITE-ProRule" id="PRU00267"/>
    </source>
</evidence>
<evidence type="ECO:0000256" key="2">
    <source>
        <dbReference type="SAM" id="MobiDB-lite"/>
    </source>
</evidence>
<dbReference type="PANTHER" id="PTHR46691">
    <property type="entry name" value="HIGH MOBILITY GROUP B PROTEIN 9"/>
    <property type="match status" value="1"/>
</dbReference>
<dbReference type="Gene3D" id="1.10.150.60">
    <property type="entry name" value="ARID DNA-binding domain"/>
    <property type="match status" value="1"/>
</dbReference>
<protein>
    <recommendedName>
        <fullName evidence="7">High mobility group B protein 9</fullName>
    </recommendedName>
</protein>
<proteinExistence type="predicted"/>